<feature type="coiled-coil region" evidence="1">
    <location>
        <begin position="37"/>
        <end position="64"/>
    </location>
</feature>
<protein>
    <submittedName>
        <fullName evidence="2">Uncharacterized protein</fullName>
    </submittedName>
</protein>
<name>A0A812WJ88_SYMPI</name>
<keyword evidence="3" id="KW-1185">Reference proteome</keyword>
<evidence type="ECO:0000313" key="3">
    <source>
        <dbReference type="Proteomes" id="UP000649617"/>
    </source>
</evidence>
<evidence type="ECO:0000256" key="1">
    <source>
        <dbReference type="SAM" id="Coils"/>
    </source>
</evidence>
<accession>A0A812WJ88</accession>
<comment type="caution">
    <text evidence="2">The sequence shown here is derived from an EMBL/GenBank/DDBJ whole genome shotgun (WGS) entry which is preliminary data.</text>
</comment>
<dbReference type="EMBL" id="CAJNIZ010044367">
    <property type="protein sequence ID" value="CAE7686301.1"/>
    <property type="molecule type" value="Genomic_DNA"/>
</dbReference>
<sequence length="202" mass="23232">MPGLGSEEELRLLRNSVARHSATIRQWEQVLNQHQPESQLQSEVDNLQARLQRKQADLKRAETPPPAVFQPLPESDDSAKAVIFFLYTPDLLRSLSRMTILAEQLLLPWPWRCEKRWDMTDAIGVKNFPTCWADYYNKKQSCLYFTPPTRRHGKHGPVQLLSRGRIPEDSLVRGTHIDHLTSERDGVRVSSVSGCFRQFQAA</sequence>
<organism evidence="2 3">
    <name type="scientific">Symbiodinium pilosum</name>
    <name type="common">Dinoflagellate</name>
    <dbReference type="NCBI Taxonomy" id="2952"/>
    <lineage>
        <taxon>Eukaryota</taxon>
        <taxon>Sar</taxon>
        <taxon>Alveolata</taxon>
        <taxon>Dinophyceae</taxon>
        <taxon>Suessiales</taxon>
        <taxon>Symbiodiniaceae</taxon>
        <taxon>Symbiodinium</taxon>
    </lineage>
</organism>
<proteinExistence type="predicted"/>
<keyword evidence="1" id="KW-0175">Coiled coil</keyword>
<reference evidence="2" key="1">
    <citation type="submission" date="2021-02" db="EMBL/GenBank/DDBJ databases">
        <authorList>
            <person name="Dougan E. K."/>
            <person name="Rhodes N."/>
            <person name="Thang M."/>
            <person name="Chan C."/>
        </authorList>
    </citation>
    <scope>NUCLEOTIDE SEQUENCE</scope>
</reference>
<dbReference type="AlphaFoldDB" id="A0A812WJ88"/>
<dbReference type="Proteomes" id="UP000649617">
    <property type="component" value="Unassembled WGS sequence"/>
</dbReference>
<evidence type="ECO:0000313" key="2">
    <source>
        <dbReference type="EMBL" id="CAE7686301.1"/>
    </source>
</evidence>
<gene>
    <name evidence="2" type="ORF">SPIL2461_LOCUS19198</name>
</gene>
<dbReference type="OrthoDB" id="434637at2759"/>